<keyword evidence="4 10" id="KW-0378">Hydrolase</keyword>
<keyword evidence="5 10" id="KW-0347">Helicase</keyword>
<evidence type="ECO:0000256" key="2">
    <source>
        <dbReference type="ARBA" id="ARBA00022741"/>
    </source>
</evidence>
<dbReference type="InterPro" id="IPR013986">
    <property type="entry name" value="DExx_box_DNA_helicase_dom_sf"/>
</dbReference>
<comment type="subunit">
    <text evidence="10">Heterotrimer of RecB, RecC and RecD. All subunits contribute to DNA-binding.</text>
</comment>
<dbReference type="Gene3D" id="3.40.50.300">
    <property type="entry name" value="P-loop containing nucleotide triphosphate hydrolases"/>
    <property type="match status" value="2"/>
</dbReference>
<dbReference type="Proteomes" id="UP000548632">
    <property type="component" value="Unassembled WGS sequence"/>
</dbReference>
<dbReference type="GO" id="GO:0003677">
    <property type="term" value="F:DNA binding"/>
    <property type="evidence" value="ECO:0007669"/>
    <property type="project" value="UniProtKB-UniRule"/>
</dbReference>
<dbReference type="GO" id="GO:0009338">
    <property type="term" value="C:exodeoxyribonuclease V complex"/>
    <property type="evidence" value="ECO:0007669"/>
    <property type="project" value="InterPro"/>
</dbReference>
<dbReference type="InterPro" id="IPR041500">
    <property type="entry name" value="RecC_C"/>
</dbReference>
<dbReference type="Gene3D" id="3.40.50.10930">
    <property type="match status" value="1"/>
</dbReference>
<evidence type="ECO:0000256" key="6">
    <source>
        <dbReference type="ARBA" id="ARBA00022839"/>
    </source>
</evidence>
<dbReference type="SUPFAM" id="SSF52980">
    <property type="entry name" value="Restriction endonuclease-like"/>
    <property type="match status" value="1"/>
</dbReference>
<comment type="caution">
    <text evidence="12">The sequence shown here is derived from an EMBL/GenBank/DDBJ whole genome shotgun (WGS) entry which is preliminary data.</text>
</comment>
<dbReference type="Pfam" id="PF17946">
    <property type="entry name" value="RecC_C"/>
    <property type="match status" value="1"/>
</dbReference>
<dbReference type="PIRSF" id="PIRSF000980">
    <property type="entry name" value="RecC"/>
    <property type="match status" value="1"/>
</dbReference>
<organism evidence="12 13">
    <name type="scientific">Thiospirillum jenense</name>
    <dbReference type="NCBI Taxonomy" id="1653858"/>
    <lineage>
        <taxon>Bacteria</taxon>
        <taxon>Pseudomonadati</taxon>
        <taxon>Pseudomonadota</taxon>
        <taxon>Gammaproteobacteria</taxon>
        <taxon>Chromatiales</taxon>
        <taxon>Chromatiaceae</taxon>
        <taxon>Thiospirillum</taxon>
    </lineage>
</organism>
<keyword evidence="2 10" id="KW-0547">Nucleotide-binding</keyword>
<dbReference type="EMBL" id="JABVCQ010000022">
    <property type="protein sequence ID" value="MBB1126633.1"/>
    <property type="molecule type" value="Genomic_DNA"/>
</dbReference>
<dbReference type="GO" id="GO:0003678">
    <property type="term" value="F:DNA helicase activity"/>
    <property type="evidence" value="ECO:0007669"/>
    <property type="project" value="UniProtKB-UniRule"/>
</dbReference>
<dbReference type="SUPFAM" id="SSF52540">
    <property type="entry name" value="P-loop containing nucleoside triphosphate hydrolases"/>
    <property type="match status" value="2"/>
</dbReference>
<reference evidence="12 13" key="1">
    <citation type="journal article" date="2020" name="Arch. Microbiol.">
        <title>The genome sequence of the giant phototrophic gammaproteobacterium Thiospirillum jenense gives insight into its physiological properties and phylogenetic relationships.</title>
        <authorList>
            <person name="Imhoff J.F."/>
            <person name="Meyer T.E."/>
            <person name="Kyndt J.A."/>
        </authorList>
    </citation>
    <scope>NUCLEOTIDE SEQUENCE [LARGE SCALE GENOMIC DNA]</scope>
    <source>
        <strain evidence="12 13">DSM 216</strain>
    </source>
</reference>
<proteinExistence type="inferred from homology"/>
<evidence type="ECO:0000256" key="5">
    <source>
        <dbReference type="ARBA" id="ARBA00022806"/>
    </source>
</evidence>
<accession>A0A839HCG6</accession>
<keyword evidence="6 10" id="KW-0269">Exonuclease</keyword>
<evidence type="ECO:0000259" key="11">
    <source>
        <dbReference type="Pfam" id="PF17946"/>
    </source>
</evidence>
<evidence type="ECO:0000256" key="8">
    <source>
        <dbReference type="ARBA" id="ARBA00023125"/>
    </source>
</evidence>
<dbReference type="Gene3D" id="1.10.10.160">
    <property type="match status" value="1"/>
</dbReference>
<dbReference type="GO" id="GO:0000724">
    <property type="term" value="P:double-strand break repair via homologous recombination"/>
    <property type="evidence" value="ECO:0007669"/>
    <property type="project" value="UniProtKB-UniRule"/>
</dbReference>
<evidence type="ECO:0000256" key="1">
    <source>
        <dbReference type="ARBA" id="ARBA00022722"/>
    </source>
</evidence>
<dbReference type="Gene3D" id="1.10.10.990">
    <property type="match status" value="1"/>
</dbReference>
<evidence type="ECO:0000256" key="3">
    <source>
        <dbReference type="ARBA" id="ARBA00022763"/>
    </source>
</evidence>
<feature type="domain" description="RecC C-terminal" evidence="11">
    <location>
        <begin position="896"/>
        <end position="1148"/>
    </location>
</feature>
<dbReference type="InterPro" id="IPR027417">
    <property type="entry name" value="P-loop_NTPase"/>
</dbReference>
<name>A0A839HCG6_9GAMM</name>
<evidence type="ECO:0000313" key="12">
    <source>
        <dbReference type="EMBL" id="MBB1126633.1"/>
    </source>
</evidence>
<evidence type="ECO:0000256" key="9">
    <source>
        <dbReference type="ARBA" id="ARBA00023204"/>
    </source>
</evidence>
<evidence type="ECO:0000256" key="7">
    <source>
        <dbReference type="ARBA" id="ARBA00022840"/>
    </source>
</evidence>
<dbReference type="AlphaFoldDB" id="A0A839HCG6"/>
<evidence type="ECO:0000256" key="10">
    <source>
        <dbReference type="HAMAP-Rule" id="MF_01486"/>
    </source>
</evidence>
<dbReference type="GO" id="GO:0005524">
    <property type="term" value="F:ATP binding"/>
    <property type="evidence" value="ECO:0007669"/>
    <property type="project" value="UniProtKB-UniRule"/>
</dbReference>
<dbReference type="PANTHER" id="PTHR30591">
    <property type="entry name" value="RECBCD ENZYME SUBUNIT RECC"/>
    <property type="match status" value="1"/>
</dbReference>
<dbReference type="InterPro" id="IPR006697">
    <property type="entry name" value="RecC"/>
</dbReference>
<comment type="function">
    <text evidence="10">A helicase/nuclease that prepares dsDNA breaks (DSB) for recombinational DNA repair. Binds to DSBs and unwinds DNA via a highly rapid and processive ATP-dependent bidirectional helicase activity. Unwinds dsDNA until it encounters a Chi (crossover hotspot instigator) sequence from the 3' direction. Cuts ssDNA a few nucleotides 3' to the Chi site. The properties and activities of the enzyme are changed at Chi. The Chi-altered holoenzyme produces a long 3'-ssDNA overhang and facilitates RecA-binding to the ssDNA for homologous DNA recombination and repair. Holoenzyme degrades any linearized DNA that is unable to undergo homologous recombination. In the holoenzyme this subunit recognizes the wild-type Chi sequence, and when added to isolated RecB increases its ATP-dependent helicase processivity.</text>
</comment>
<keyword evidence="3 10" id="KW-0227">DNA damage</keyword>
<evidence type="ECO:0000256" key="4">
    <source>
        <dbReference type="ARBA" id="ARBA00022801"/>
    </source>
</evidence>
<keyword evidence="13" id="KW-1185">Reference proteome</keyword>
<dbReference type="InterPro" id="IPR011335">
    <property type="entry name" value="Restrct_endonuc-II-like"/>
</dbReference>
<keyword evidence="8 10" id="KW-0238">DNA-binding</keyword>
<protein>
    <recommendedName>
        <fullName evidence="10">RecBCD enzyme subunit RecC</fullName>
    </recommendedName>
    <alternativeName>
        <fullName evidence="10">Exonuclease V subunit RecC</fullName>
        <shortName evidence="10">ExoV subunit RecC</shortName>
    </alternativeName>
    <alternativeName>
        <fullName evidence="10">Helicase/nuclease RecBCD subunit RecC</fullName>
    </alternativeName>
</protein>
<comment type="miscellaneous">
    <text evidence="10">In the RecBCD complex, RecB has a slow 3'-5' helicase, an exonuclease activity and loads RecA onto ssDNA, RecD has a fast 5'-3' helicase activity, while RecC stimulates the ATPase and processivity of the RecB helicase and contributes to recognition of the Chi site.</text>
</comment>
<dbReference type="PANTHER" id="PTHR30591:SF1">
    <property type="entry name" value="RECBCD ENZYME SUBUNIT RECC"/>
    <property type="match status" value="1"/>
</dbReference>
<keyword evidence="9 10" id="KW-0234">DNA repair</keyword>
<dbReference type="NCBIfam" id="TIGR01450">
    <property type="entry name" value="recC"/>
    <property type="match status" value="1"/>
</dbReference>
<keyword evidence="1 10" id="KW-0540">Nuclease</keyword>
<dbReference type="HAMAP" id="MF_01486">
    <property type="entry name" value="RecC"/>
    <property type="match status" value="1"/>
</dbReference>
<comment type="similarity">
    <text evidence="10">Belongs to the RecC family.</text>
</comment>
<sequence length="1222" mass="139255">MLIQSNRLENLRWLMIEWLKRHPLAPLENDVILVQSNGIAQWLKLALAARPRDDDSGGCGIAAALKLQLPAQFIWHAYRAVLGALDTLSPFDKTPLTWRLYHLLTDLPALQQRLMATATDIAPLTSFIHHHTADDTARRRYQLAERLADLYDQYQIYRADWLDHWQRGEDVIILANGTRQPLGNEHRWQPLLWRCLIDEINNDPQLELPPNAPPCHRFSRAQIHTAFIQQIKQYTPATRPMDLPRRVIVFGLSSLPRQTLEVLHAIKQLTQVLLFVHNPSQHYWGDIIEGRDLFRFHYRRIQARKVPVEINENELHLHGQPLLAAWGKQGRDYIRLLDEYDQPDEYRPQFNADDLKIDWFESPGQACLLHQLQDDILQLRPLHERQALNSTVDPATDHSLQFLIAHSPQREIEILHDQLLATFEEYANSAAQSSNQTNPAPNATAMNPLHPRDILVMVPNIEIYAPHIEAVFGRFAFDDPRYLPFHITDQTQRHRNPLLIALESLLKLPQSRFAVSELFDLLDIPAVRERFAITDNDLPRLHQWIDGANIRWGLNAAQRQQVSLDPNARRAADLAGQHTWEFGLNRLLLGMAVGDQGAWQGIEPYPSIGGLEAALLGHLAQLLDTLENYWTLLQQPATPAEWAARLTQLVDDCFVATSDADETALRRVQQALTDWLEQCQLGGSHADQMPVTVVREALLSALDEPTLSQRFLAGAVNFATLMPMRAIPFRQIWLLGMNDGDYPRKRPPLDFDLMAQAYRPGDRSRREDDRYLFLEALLSARERLVISWVGRDIRDNSERPPSVLVGQLRDHLAAGWRLVTDPVPFTPDSPRPPSAALLEALTTVHPLQPFSRQYFDPHRPPPLFTYTHEWRQIHAPSPPITAPAAAIQFPPWHPSHTVTFRQLIEFLRCPPSALVTQRLQIAKPEEMRAVRDVEPFEIDGLANWQMQDDVLTSLFTHQREWTPEQFDQQLQRSIIKFQAQGRLLAGSQGLLDSERVVADLPKLYQTWRQAVQTWPQPLPSRTIRLVVELPIMAEGSAPVVVLEDSLTGLYDGKHGVGQILLNASHLVKNKQYRWRHAVRPWLLHLAAQLGGEPVTTQLLTPAGEKRFEPLPADAAAAQLQAVLADWWTGMHEPLPVTVNSAMGWLRAGDTPPLPITPTADVELFAATQAWKWASSGFDADAKTDSYLVRCYPNWLGLWSDGHFATWAARLYAPLLRYFPDST</sequence>
<dbReference type="Pfam" id="PF04257">
    <property type="entry name" value="Exonuc_V_gamma"/>
    <property type="match status" value="1"/>
</dbReference>
<gene>
    <name evidence="10 12" type="primary">recC</name>
    <name evidence="12" type="ORF">HUK38_10385</name>
</gene>
<evidence type="ECO:0000313" key="13">
    <source>
        <dbReference type="Proteomes" id="UP000548632"/>
    </source>
</evidence>
<dbReference type="GO" id="GO:0008854">
    <property type="term" value="F:exodeoxyribonuclease V activity"/>
    <property type="evidence" value="ECO:0007669"/>
    <property type="project" value="InterPro"/>
</dbReference>
<keyword evidence="7 10" id="KW-0067">ATP-binding</keyword>